<proteinExistence type="predicted"/>
<accession>A0AB34JGX6</accession>
<organism evidence="4 5">
    <name type="scientific">Prymnesium parvum</name>
    <name type="common">Toxic golden alga</name>
    <dbReference type="NCBI Taxonomy" id="97485"/>
    <lineage>
        <taxon>Eukaryota</taxon>
        <taxon>Haptista</taxon>
        <taxon>Haptophyta</taxon>
        <taxon>Prymnesiophyceae</taxon>
        <taxon>Prymnesiales</taxon>
        <taxon>Prymnesiaceae</taxon>
        <taxon>Prymnesium</taxon>
    </lineage>
</organism>
<feature type="region of interest" description="Disordered" evidence="1">
    <location>
        <begin position="551"/>
        <end position="612"/>
    </location>
</feature>
<feature type="compositionally biased region" description="Polar residues" evidence="1">
    <location>
        <begin position="956"/>
        <end position="992"/>
    </location>
</feature>
<evidence type="ECO:0000256" key="1">
    <source>
        <dbReference type="SAM" id="MobiDB-lite"/>
    </source>
</evidence>
<feature type="region of interest" description="Disordered" evidence="1">
    <location>
        <begin position="500"/>
        <end position="522"/>
    </location>
</feature>
<evidence type="ECO:0000256" key="2">
    <source>
        <dbReference type="SAM" id="Phobius"/>
    </source>
</evidence>
<reference evidence="4 5" key="1">
    <citation type="journal article" date="2024" name="Science">
        <title>Giant polyketide synthase enzymes in the biosynthesis of giant marine polyether toxins.</title>
        <authorList>
            <person name="Fallon T.R."/>
            <person name="Shende V.V."/>
            <person name="Wierzbicki I.H."/>
            <person name="Pendleton A.L."/>
            <person name="Watervoot N.F."/>
            <person name="Auber R.P."/>
            <person name="Gonzalez D.J."/>
            <person name="Wisecaver J.H."/>
            <person name="Moore B.S."/>
        </authorList>
    </citation>
    <scope>NUCLEOTIDE SEQUENCE [LARGE SCALE GENOMIC DNA]</scope>
    <source>
        <strain evidence="4 5">12B1</strain>
    </source>
</reference>
<feature type="compositionally biased region" description="Polar residues" evidence="1">
    <location>
        <begin position="1012"/>
        <end position="1022"/>
    </location>
</feature>
<keyword evidence="2" id="KW-0472">Membrane</keyword>
<keyword evidence="2" id="KW-0812">Transmembrane</keyword>
<feature type="chain" id="PRO_5044308747" evidence="3">
    <location>
        <begin position="18"/>
        <end position="1022"/>
    </location>
</feature>
<sequence>MPAVAFVIVLVVAFTLAVAPLFSLPTNPAAVLGTSRLPQYSSPTDAARPLISRLLALQLLRHFSPSHPTEPPPSRRTDGSILNRTASPLLSFCAAPRCGPRDMLLLTLLHRRKHSGPPHDPYRGVVERWRRPADHYTRRRQGPTPVEAVAAAARNGTLSALRAALSELRVALFPQLLSDPHDWQLVWRQALPGPAEHLTSSADGERVAVSFRQLRDEGTRHTIRYLTVPHTYADEPADADATVLAEDIPLPGSLPVSTLSLAGSDCLVYARYSDSHLFRTYCRRPAGRRKSTRRRWRPLLPGPLVDRRQGYTETIILRGLTQQATGMAGPLLVGQLSPSGLGNSRHSLGLALLLFSPSRLSLRCPPLLESLRWPGCAAGRWVLRAATATQPRRAPPQEVTDAHRVPRPLVAMSNDAAHCAVAFAHTITTLHTAPPRAREVDADVGAAATSVLLELQVDGVSSSAFKLLAQSNAGRQLALLVSPLDLLLLSQTQYSMDAVDDASQLQREEAAPSRGREVVADSPKLREPLLSSFARALRRVTALPRRLGRAFRTTPRVTRAMGSPDVQASSEKSEKEDLDSHEATSGGESRVNAQQGHHANEADEARVSGGEQAERLSVELELSDALHDRESERMTDLPNDVGELSREKAPLEQPQAWRLEGTSLPKIDSLSKVDPIAMLVLPQPEQQPATATAHASTHDSDTAAVRTDDTSVLVLYEGGFLVSYNLSGSLISDQEYSIGALTLTAASTSFWVHILIFLVIAMLLSMLVLCVGLRFGLQWTVVAWPIYPIMWAHAALRFIFDFVLGPVLAAVHLVLPGVRLNRNAPPPRINREGVPGVGGANSDGALEATLPTNDDAMLDGVARAGVAALVHMPHPSSPAHDEEGFAHVRVEAQLNTAATLADGGDMNAPDRASPGDIAELTTEATNAHGANATVSHGLAAKRRTDAVFADEAGGNPATSGSSATPLRSDDSAGSQSSDRGQQSLPSLSSIETSRGRSAAAIAAADAAEARRNLQQADQPRLR</sequence>
<feature type="compositionally biased region" description="Basic and acidic residues" evidence="1">
    <location>
        <begin position="506"/>
        <end position="522"/>
    </location>
</feature>
<feature type="region of interest" description="Disordered" evidence="1">
    <location>
        <begin position="950"/>
        <end position="1022"/>
    </location>
</feature>
<feature type="compositionally biased region" description="Basic and acidic residues" evidence="1">
    <location>
        <begin position="598"/>
        <end position="612"/>
    </location>
</feature>
<dbReference type="EMBL" id="JBGBPQ010000009">
    <property type="protein sequence ID" value="KAL1520198.1"/>
    <property type="molecule type" value="Genomic_DNA"/>
</dbReference>
<gene>
    <name evidence="4" type="ORF">AB1Y20_023668</name>
</gene>
<keyword evidence="5" id="KW-1185">Reference proteome</keyword>
<feature type="transmembrane region" description="Helical" evidence="2">
    <location>
        <begin position="750"/>
        <end position="773"/>
    </location>
</feature>
<feature type="signal peptide" evidence="3">
    <location>
        <begin position="1"/>
        <end position="17"/>
    </location>
</feature>
<dbReference type="AlphaFoldDB" id="A0AB34JGX6"/>
<dbReference type="Proteomes" id="UP001515480">
    <property type="component" value="Unassembled WGS sequence"/>
</dbReference>
<evidence type="ECO:0000313" key="5">
    <source>
        <dbReference type="Proteomes" id="UP001515480"/>
    </source>
</evidence>
<keyword evidence="2" id="KW-1133">Transmembrane helix</keyword>
<name>A0AB34JGX6_PRYPA</name>
<feature type="transmembrane region" description="Helical" evidence="2">
    <location>
        <begin position="794"/>
        <end position="815"/>
    </location>
</feature>
<keyword evidence="3" id="KW-0732">Signal</keyword>
<protein>
    <submittedName>
        <fullName evidence="4">Uncharacterized protein</fullName>
    </submittedName>
</protein>
<comment type="caution">
    <text evidence="4">The sequence shown here is derived from an EMBL/GenBank/DDBJ whole genome shotgun (WGS) entry which is preliminary data.</text>
</comment>
<evidence type="ECO:0000256" key="3">
    <source>
        <dbReference type="SAM" id="SignalP"/>
    </source>
</evidence>
<feature type="compositionally biased region" description="Basic and acidic residues" evidence="1">
    <location>
        <begin position="571"/>
        <end position="582"/>
    </location>
</feature>
<evidence type="ECO:0000313" key="4">
    <source>
        <dbReference type="EMBL" id="KAL1520198.1"/>
    </source>
</evidence>